<dbReference type="SUPFAM" id="SSF69572">
    <property type="entry name" value="Activating enzymes of the ubiquitin-like proteins"/>
    <property type="match status" value="1"/>
</dbReference>
<evidence type="ECO:0000313" key="3">
    <source>
        <dbReference type="EMBL" id="KAJ3644564.1"/>
    </source>
</evidence>
<dbReference type="EMBL" id="JALNTZ010000007">
    <property type="protein sequence ID" value="KAJ3644564.1"/>
    <property type="molecule type" value="Genomic_DNA"/>
</dbReference>
<dbReference type="GO" id="GO:0005737">
    <property type="term" value="C:cytoplasm"/>
    <property type="evidence" value="ECO:0007669"/>
    <property type="project" value="TreeGrafter"/>
</dbReference>
<dbReference type="AlphaFoldDB" id="A0AA38I0X8"/>
<dbReference type="PANTHER" id="PTHR10953">
    <property type="entry name" value="UBIQUITIN-ACTIVATING ENZYME E1"/>
    <property type="match status" value="1"/>
</dbReference>
<gene>
    <name evidence="3" type="ORF">Zmor_022288</name>
</gene>
<dbReference type="Proteomes" id="UP001168821">
    <property type="component" value="Unassembled WGS sequence"/>
</dbReference>
<evidence type="ECO:0000256" key="1">
    <source>
        <dbReference type="ARBA" id="ARBA00005673"/>
    </source>
</evidence>
<dbReference type="InterPro" id="IPR000594">
    <property type="entry name" value="ThiF_NAD_FAD-bd"/>
</dbReference>
<keyword evidence="4" id="KW-1185">Reference proteome</keyword>
<comment type="similarity">
    <text evidence="1">Belongs to the ubiquitin-activating E1 family.</text>
</comment>
<dbReference type="PANTHER" id="PTHR10953:SF162">
    <property type="entry name" value="SUMO-ACTIVATING ENZYME SUBUNIT 1"/>
    <property type="match status" value="1"/>
</dbReference>
<accession>A0AA38I0X8</accession>
<dbReference type="GO" id="GO:0016925">
    <property type="term" value="P:protein sumoylation"/>
    <property type="evidence" value="ECO:0007669"/>
    <property type="project" value="TreeGrafter"/>
</dbReference>
<dbReference type="InterPro" id="IPR045886">
    <property type="entry name" value="ThiF/MoeB/HesA"/>
</dbReference>
<organism evidence="3 4">
    <name type="scientific">Zophobas morio</name>
    <dbReference type="NCBI Taxonomy" id="2755281"/>
    <lineage>
        <taxon>Eukaryota</taxon>
        <taxon>Metazoa</taxon>
        <taxon>Ecdysozoa</taxon>
        <taxon>Arthropoda</taxon>
        <taxon>Hexapoda</taxon>
        <taxon>Insecta</taxon>
        <taxon>Pterygota</taxon>
        <taxon>Neoptera</taxon>
        <taxon>Endopterygota</taxon>
        <taxon>Coleoptera</taxon>
        <taxon>Polyphaga</taxon>
        <taxon>Cucujiformia</taxon>
        <taxon>Tenebrionidae</taxon>
        <taxon>Zophobas</taxon>
    </lineage>
</organism>
<dbReference type="Gene3D" id="3.40.50.720">
    <property type="entry name" value="NAD(P)-binding Rossmann-like Domain"/>
    <property type="match status" value="1"/>
</dbReference>
<dbReference type="InterPro" id="IPR035985">
    <property type="entry name" value="Ubiquitin-activating_enz"/>
</dbReference>
<evidence type="ECO:0000313" key="4">
    <source>
        <dbReference type="Proteomes" id="UP001168821"/>
    </source>
</evidence>
<comment type="caution">
    <text evidence="3">The sequence shown here is derived from an EMBL/GenBank/DDBJ whole genome shotgun (WGS) entry which is preliminary data.</text>
</comment>
<evidence type="ECO:0000259" key="2">
    <source>
        <dbReference type="Pfam" id="PF00899"/>
    </source>
</evidence>
<reference evidence="3" key="1">
    <citation type="journal article" date="2023" name="G3 (Bethesda)">
        <title>Whole genome assemblies of Zophobas morio and Tenebrio molitor.</title>
        <authorList>
            <person name="Kaur S."/>
            <person name="Stinson S.A."/>
            <person name="diCenzo G.C."/>
        </authorList>
    </citation>
    <scope>NUCLEOTIDE SEQUENCE</scope>
    <source>
        <strain evidence="3">QUZm001</strain>
    </source>
</reference>
<protein>
    <recommendedName>
        <fullName evidence="2">THIF-type NAD/FAD binding fold domain-containing protein</fullName>
    </recommendedName>
</protein>
<proteinExistence type="inferred from homology"/>
<feature type="domain" description="THIF-type NAD/FAD binding fold" evidence="2">
    <location>
        <begin position="14"/>
        <end position="330"/>
    </location>
</feature>
<dbReference type="Pfam" id="PF00899">
    <property type="entry name" value="ThiF"/>
    <property type="match status" value="1"/>
</dbReference>
<dbReference type="GO" id="GO:0031510">
    <property type="term" value="C:SUMO activating enzyme complex"/>
    <property type="evidence" value="ECO:0007669"/>
    <property type="project" value="TreeGrafter"/>
</dbReference>
<name>A0AA38I0X8_9CUCU</name>
<dbReference type="GO" id="GO:0019948">
    <property type="term" value="F:SUMO activating enzyme activity"/>
    <property type="evidence" value="ECO:0007669"/>
    <property type="project" value="TreeGrafter"/>
</dbReference>
<sequence length="333" mass="37551">MTEKQLSTDEAELYDRQIRLWGIESQERLRAADVLLIGVRGLGSEIAKNIILAGINSLTILDDGEVTQEDLRQNFLLQEKIPLGNKIAEEVLPRAQALNPLVKLTGDTEPVAAKTSDYFKKFTMVVATRIKFDAIIKIDNYCREHNVKFLYGDIFGFFGFAVSDLQEHDYFEDRVQLQSGQKRGHDGEKKTIKVEAKMTFPPLNKVLILPNTKQDINAIKKMSRPNNLFVALLVLLEFRRQHDRDPAAAKMSEDVDTLKSISSQIVELYNFSNIQMDDLYELFFGDISPVCAVLGGVMAQEVIKAVSHKEPPINNIFLFDPVSYSGKELTVGP</sequence>